<feature type="domain" description="Copper amine oxidase-like N-terminal" evidence="2">
    <location>
        <begin position="66"/>
        <end position="153"/>
    </location>
</feature>
<proteinExistence type="predicted"/>
<organism evidence="3 4">
    <name type="scientific">Acetoanaerobium noterae</name>
    <dbReference type="NCBI Taxonomy" id="745369"/>
    <lineage>
        <taxon>Bacteria</taxon>
        <taxon>Bacillati</taxon>
        <taxon>Bacillota</taxon>
        <taxon>Clostridia</taxon>
        <taxon>Peptostreptococcales</taxon>
        <taxon>Filifactoraceae</taxon>
        <taxon>Acetoanaerobium</taxon>
    </lineage>
</organism>
<dbReference type="Proteomes" id="UP000243406">
    <property type="component" value="Unassembled WGS sequence"/>
</dbReference>
<sequence length="330" mass="37842">MKKLVGAFLAVGVFLTSSLTGFAYEGKAYPDFMKEEKDLSKIIMSVNGFGLYDDHWEKEQSIYKSEDGLIMTPVKTFSKYLGAELMTSSDKEFKTKYNGKEYQFLVGSTTVKNGDKIHQLESPVTFEKGVISVPFWDLVEIWNLSAKIENDTKILDRYVEPVKAVVTVWSESEKTGMINITDPKSKLVVSNPNEWLDFWEKYDEKTGNEVSKYHIDRVFIDTRDIYDFYFYDDETSGNITDIGTSDRNVNGESLVFIKNGQIVGEAINQNPSEKYKDFNFWYVDPAENSKYPVMMNPEEIKNCQNIGFYRNGLNVMAIIPNPFYVEEGGK</sequence>
<keyword evidence="4" id="KW-1185">Reference proteome</keyword>
<dbReference type="SUPFAM" id="SSF55383">
    <property type="entry name" value="Copper amine oxidase, domain N"/>
    <property type="match status" value="1"/>
</dbReference>
<accession>A0A1T5DRC6</accession>
<evidence type="ECO:0000256" key="1">
    <source>
        <dbReference type="SAM" id="SignalP"/>
    </source>
</evidence>
<feature type="chain" id="PRO_5010584045" evidence="1">
    <location>
        <begin position="24"/>
        <end position="330"/>
    </location>
</feature>
<feature type="signal peptide" evidence="1">
    <location>
        <begin position="1"/>
        <end position="23"/>
    </location>
</feature>
<name>A0A1T5DRC6_9FIRM</name>
<dbReference type="Pfam" id="PF07833">
    <property type="entry name" value="Cu_amine_oxidN1"/>
    <property type="match status" value="1"/>
</dbReference>
<dbReference type="AlphaFoldDB" id="A0A1T5DRC6"/>
<gene>
    <name evidence="3" type="ORF">SAMN02745120_0114</name>
</gene>
<evidence type="ECO:0000313" key="4">
    <source>
        <dbReference type="Proteomes" id="UP000243406"/>
    </source>
</evidence>
<dbReference type="RefSeq" id="WP_079590803.1">
    <property type="nucleotide sequence ID" value="NZ_FUYN01000013.1"/>
</dbReference>
<dbReference type="InterPro" id="IPR036582">
    <property type="entry name" value="Mao_N_sf"/>
</dbReference>
<evidence type="ECO:0000259" key="2">
    <source>
        <dbReference type="Pfam" id="PF07833"/>
    </source>
</evidence>
<evidence type="ECO:0000313" key="3">
    <source>
        <dbReference type="EMBL" id="SKB74219.1"/>
    </source>
</evidence>
<protein>
    <submittedName>
        <fullName evidence="3">Copper amine oxidase N-terminal domain-containing protein</fullName>
    </submittedName>
</protein>
<keyword evidence="1" id="KW-0732">Signal</keyword>
<dbReference type="InterPro" id="IPR012854">
    <property type="entry name" value="Cu_amine_oxidase-like_N"/>
</dbReference>
<reference evidence="4" key="1">
    <citation type="submission" date="2017-02" db="EMBL/GenBank/DDBJ databases">
        <authorList>
            <person name="Varghese N."/>
            <person name="Submissions S."/>
        </authorList>
    </citation>
    <scope>NUCLEOTIDE SEQUENCE [LARGE SCALE GENOMIC DNA]</scope>
    <source>
        <strain evidence="4">ATCC 35199</strain>
    </source>
</reference>
<dbReference type="EMBL" id="FUYN01000013">
    <property type="protein sequence ID" value="SKB74219.1"/>
    <property type="molecule type" value="Genomic_DNA"/>
</dbReference>